<dbReference type="Proteomes" id="UP001239215">
    <property type="component" value="Unassembled WGS sequence"/>
</dbReference>
<dbReference type="InterPro" id="IPR025646">
    <property type="entry name" value="DUF4350"/>
</dbReference>
<evidence type="ECO:0000313" key="4">
    <source>
        <dbReference type="EMBL" id="MDQ1104678.1"/>
    </source>
</evidence>
<feature type="region of interest" description="Disordered" evidence="1">
    <location>
        <begin position="1"/>
        <end position="27"/>
    </location>
</feature>
<feature type="compositionally biased region" description="Low complexity" evidence="1">
    <location>
        <begin position="13"/>
        <end position="24"/>
    </location>
</feature>
<keyword evidence="2" id="KW-1133">Transmembrane helix</keyword>
<dbReference type="EMBL" id="JAUTAN010000001">
    <property type="protein sequence ID" value="MDQ1104678.1"/>
    <property type="molecule type" value="Genomic_DNA"/>
</dbReference>
<keyword evidence="2" id="KW-0812">Transmembrane</keyword>
<feature type="transmembrane region" description="Helical" evidence="2">
    <location>
        <begin position="33"/>
        <end position="52"/>
    </location>
</feature>
<name>A0AAJ1X0L4_9ACTN</name>
<protein>
    <recommendedName>
        <fullName evidence="3">DUF4350 domain-containing protein</fullName>
    </recommendedName>
</protein>
<proteinExistence type="predicted"/>
<sequence length="396" mass="41377">MSTTSPTAPPAGAPASGDAAGATTGRRRRRPRLTTVLVLLALVVLLVGGLLLGTEEPGEGRLDPGEAGADGARAVARVLADQGVDVEVVRDADALADARVDEDTTLFVSDPAALGRQAAEDLANGHGAARLVVADPRRGVPELFGFEDGRRVGATDGVAASCDDGAAGVDLDGLAIDVDTAVAFEDVAGCFPTDDGVLLAVDGDVVLLGLDEVLTNGQVLEADNAAVALRLLGAQDRLVWYVPDPADISGDEGASLGSFVPDWVVPALWLAALTVVAAMVWRGRRFGPLATEPLPVVVRAIETTESRGRLYRRSGDRQHAARALRDATRERLAQQVGTTWGAPAAAVVHEVARRSGWPVELVGLLLDPAAPVPTDDQQLLQFAHQLRDLEREVRRA</sequence>
<evidence type="ECO:0000259" key="3">
    <source>
        <dbReference type="Pfam" id="PF14258"/>
    </source>
</evidence>
<reference evidence="4" key="1">
    <citation type="submission" date="2023-07" db="EMBL/GenBank/DDBJ databases">
        <title>Functional and genomic diversity of the sorghum phyllosphere microbiome.</title>
        <authorList>
            <person name="Shade A."/>
        </authorList>
    </citation>
    <scope>NUCLEOTIDE SEQUENCE</scope>
    <source>
        <strain evidence="4">SORGH_AS_1067</strain>
    </source>
</reference>
<dbReference type="RefSeq" id="WP_307200222.1">
    <property type="nucleotide sequence ID" value="NZ_JAUTAN010000001.1"/>
</dbReference>
<gene>
    <name evidence="4" type="ORF">QE405_001962</name>
</gene>
<evidence type="ECO:0000256" key="1">
    <source>
        <dbReference type="SAM" id="MobiDB-lite"/>
    </source>
</evidence>
<keyword evidence="2" id="KW-0472">Membrane</keyword>
<dbReference type="AlphaFoldDB" id="A0AAJ1X0L4"/>
<dbReference type="Pfam" id="PF14258">
    <property type="entry name" value="DUF4350"/>
    <property type="match status" value="1"/>
</dbReference>
<evidence type="ECO:0000313" key="5">
    <source>
        <dbReference type="Proteomes" id="UP001239215"/>
    </source>
</evidence>
<organism evidence="4 5">
    <name type="scientific">Nocardioides zeae</name>
    <dbReference type="NCBI Taxonomy" id="1457234"/>
    <lineage>
        <taxon>Bacteria</taxon>
        <taxon>Bacillati</taxon>
        <taxon>Actinomycetota</taxon>
        <taxon>Actinomycetes</taxon>
        <taxon>Propionibacteriales</taxon>
        <taxon>Nocardioidaceae</taxon>
        <taxon>Nocardioides</taxon>
    </lineage>
</organism>
<accession>A0AAJ1X0L4</accession>
<evidence type="ECO:0000256" key="2">
    <source>
        <dbReference type="SAM" id="Phobius"/>
    </source>
</evidence>
<feature type="domain" description="DUF4350" evidence="3">
    <location>
        <begin position="66"/>
        <end position="232"/>
    </location>
</feature>
<comment type="caution">
    <text evidence="4">The sequence shown here is derived from an EMBL/GenBank/DDBJ whole genome shotgun (WGS) entry which is preliminary data.</text>
</comment>